<evidence type="ECO:0000259" key="2">
    <source>
        <dbReference type="Pfam" id="PF02517"/>
    </source>
</evidence>
<dbReference type="Pfam" id="PF02517">
    <property type="entry name" value="Rce1-like"/>
    <property type="match status" value="1"/>
</dbReference>
<sequence>MLFAIEFIFVFLIFLLPPLKARPQPQAEISMQEIKLTIFSLTMTFTCAMLFFFHRDIYQKKYIQSSKINIFVKHSVILIGFGTLVLSSCIFQTISFFMNKGLSVQKSLAVPNSFFLWLSLFFATVFAAFCEEFLYRFYIPDIGTELSDGKFPLLWEIFAVLIFAFSHFYQGAVGIFNAFFCGIILRLIFLKTKSLWCPFGVHVFYNFLVIFVEFLIQK</sequence>
<feature type="transmembrane region" description="Helical" evidence="1">
    <location>
        <begin position="114"/>
        <end position="139"/>
    </location>
</feature>
<evidence type="ECO:0000256" key="1">
    <source>
        <dbReference type="SAM" id="Phobius"/>
    </source>
</evidence>
<keyword evidence="1" id="KW-0812">Transmembrane</keyword>
<organism evidence="3 4">
    <name type="scientific">Treponema berlinense</name>
    <dbReference type="NCBI Taxonomy" id="225004"/>
    <lineage>
        <taxon>Bacteria</taxon>
        <taxon>Pseudomonadati</taxon>
        <taxon>Spirochaetota</taxon>
        <taxon>Spirochaetia</taxon>
        <taxon>Spirochaetales</taxon>
        <taxon>Treponemataceae</taxon>
        <taxon>Treponema</taxon>
    </lineage>
</organism>
<dbReference type="AlphaFoldDB" id="A0A1T4KS94"/>
<feature type="transmembrane region" description="Helical" evidence="1">
    <location>
        <begin position="175"/>
        <end position="192"/>
    </location>
</feature>
<dbReference type="GO" id="GO:0006508">
    <property type="term" value="P:proteolysis"/>
    <property type="evidence" value="ECO:0007669"/>
    <property type="project" value="UniProtKB-KW"/>
</dbReference>
<dbReference type="STRING" id="225004.SAMN02745152_00290"/>
<dbReference type="Proteomes" id="UP000190395">
    <property type="component" value="Unassembled WGS sequence"/>
</dbReference>
<feature type="transmembrane region" description="Helical" evidence="1">
    <location>
        <begin position="37"/>
        <end position="54"/>
    </location>
</feature>
<protein>
    <submittedName>
        <fullName evidence="3">CAAX protease self-immunity</fullName>
    </submittedName>
</protein>
<dbReference type="GO" id="GO:0004175">
    <property type="term" value="F:endopeptidase activity"/>
    <property type="evidence" value="ECO:0007669"/>
    <property type="project" value="UniProtKB-ARBA"/>
</dbReference>
<keyword evidence="1" id="KW-1133">Transmembrane helix</keyword>
<feature type="transmembrane region" description="Helical" evidence="1">
    <location>
        <begin position="151"/>
        <end position="169"/>
    </location>
</feature>
<accession>A0A1T4KS94</accession>
<feature type="transmembrane region" description="Helical" evidence="1">
    <location>
        <begin position="75"/>
        <end position="94"/>
    </location>
</feature>
<reference evidence="3 4" key="1">
    <citation type="submission" date="2017-02" db="EMBL/GenBank/DDBJ databases">
        <authorList>
            <person name="Peterson S.W."/>
        </authorList>
    </citation>
    <scope>NUCLEOTIDE SEQUENCE [LARGE SCALE GENOMIC DNA]</scope>
    <source>
        <strain evidence="3 4">ATCC BAA-909</strain>
    </source>
</reference>
<keyword evidence="3" id="KW-0378">Hydrolase</keyword>
<proteinExistence type="predicted"/>
<keyword evidence="3" id="KW-0645">Protease</keyword>
<dbReference type="InterPro" id="IPR003675">
    <property type="entry name" value="Rce1/LyrA-like_dom"/>
</dbReference>
<evidence type="ECO:0000313" key="4">
    <source>
        <dbReference type="Proteomes" id="UP000190395"/>
    </source>
</evidence>
<keyword evidence="4" id="KW-1185">Reference proteome</keyword>
<feature type="transmembrane region" description="Helical" evidence="1">
    <location>
        <begin position="199"/>
        <end position="216"/>
    </location>
</feature>
<gene>
    <name evidence="3" type="ORF">SAMN02745152_00290</name>
</gene>
<dbReference type="GO" id="GO:0080120">
    <property type="term" value="P:CAAX-box protein maturation"/>
    <property type="evidence" value="ECO:0007669"/>
    <property type="project" value="UniProtKB-ARBA"/>
</dbReference>
<name>A0A1T4KS94_9SPIR</name>
<feature type="domain" description="CAAX prenyl protease 2/Lysostaphin resistance protein A-like" evidence="2">
    <location>
        <begin position="115"/>
        <end position="208"/>
    </location>
</feature>
<keyword evidence="1" id="KW-0472">Membrane</keyword>
<dbReference type="EMBL" id="FUXC01000001">
    <property type="protein sequence ID" value="SJZ45302.1"/>
    <property type="molecule type" value="Genomic_DNA"/>
</dbReference>
<evidence type="ECO:0000313" key="3">
    <source>
        <dbReference type="EMBL" id="SJZ45302.1"/>
    </source>
</evidence>